<accession>A0A9J6P4B4</accession>
<dbReference type="InterPro" id="IPR011050">
    <property type="entry name" value="Pectin_lyase_fold/virulence"/>
</dbReference>
<sequence length="310" mass="33815">MADIIVPTDKSTIQDAVNSASAGDTIILLPGEYKEQVIITQKDITIRGLTVIGVNIRGINSNDIAFTVLADNIKFYDLNIENYYVGAYINGDSIKMEEVHFSACGSFGMVLSGKNNTITNCSFDECRLFGMNIGGDYHKITNNVFNNNILGCVANSIEPLTNTIICKNIATKSPVGINLSHSGSKYNEIIQNVITTDTGLFVNSPYTKIDKNSFQNCEDAGMIINSQNNEINNNVISNGRNGIIVIDRCNKFERQIIGNMKEACVTFADGDNSFTSGVLSNSTKGIRSIDNSNQCQNNVFVNVEKDSILV</sequence>
<keyword evidence="3" id="KW-1185">Reference proteome</keyword>
<dbReference type="AlphaFoldDB" id="A0A9J6P4B4"/>
<gene>
    <name evidence="2" type="ORF">KDK92_14455</name>
</gene>
<evidence type="ECO:0000313" key="2">
    <source>
        <dbReference type="EMBL" id="MCM1990929.1"/>
    </source>
</evidence>
<protein>
    <recommendedName>
        <fullName evidence="1">Right handed beta helix domain-containing protein</fullName>
    </recommendedName>
</protein>
<dbReference type="Gene3D" id="2.160.20.10">
    <property type="entry name" value="Single-stranded right-handed beta-helix, Pectin lyase-like"/>
    <property type="match status" value="1"/>
</dbReference>
<dbReference type="SMART" id="SM00710">
    <property type="entry name" value="PbH1"/>
    <property type="match status" value="5"/>
</dbReference>
<evidence type="ECO:0000313" key="3">
    <source>
        <dbReference type="Proteomes" id="UP001056429"/>
    </source>
</evidence>
<organism evidence="2 3">
    <name type="scientific">Oceanirhabdus seepicola</name>
    <dbReference type="NCBI Taxonomy" id="2828781"/>
    <lineage>
        <taxon>Bacteria</taxon>
        <taxon>Bacillati</taxon>
        <taxon>Bacillota</taxon>
        <taxon>Clostridia</taxon>
        <taxon>Eubacteriales</taxon>
        <taxon>Clostridiaceae</taxon>
        <taxon>Oceanirhabdus</taxon>
    </lineage>
</organism>
<dbReference type="Proteomes" id="UP001056429">
    <property type="component" value="Unassembled WGS sequence"/>
</dbReference>
<dbReference type="EMBL" id="JAGSOJ010000003">
    <property type="protein sequence ID" value="MCM1990929.1"/>
    <property type="molecule type" value="Genomic_DNA"/>
</dbReference>
<dbReference type="RefSeq" id="WP_250860039.1">
    <property type="nucleotide sequence ID" value="NZ_JAGSOJ010000003.1"/>
</dbReference>
<name>A0A9J6P4B4_9CLOT</name>
<reference evidence="2" key="1">
    <citation type="journal article" date="2021" name="mSystems">
        <title>Bacteria and Archaea Synergistically Convert Glycine Betaine to Biogenic Methane in the Formosa Cold Seep of the South China Sea.</title>
        <authorList>
            <person name="Li L."/>
            <person name="Zhang W."/>
            <person name="Zhang S."/>
            <person name="Song L."/>
            <person name="Sun Q."/>
            <person name="Zhang H."/>
            <person name="Xiang H."/>
            <person name="Dong X."/>
        </authorList>
    </citation>
    <scope>NUCLEOTIDE SEQUENCE</scope>
    <source>
        <strain evidence="2">ZWT</strain>
    </source>
</reference>
<proteinExistence type="predicted"/>
<dbReference type="SUPFAM" id="SSF51126">
    <property type="entry name" value="Pectin lyase-like"/>
    <property type="match status" value="1"/>
</dbReference>
<reference evidence="2" key="2">
    <citation type="submission" date="2021-04" db="EMBL/GenBank/DDBJ databases">
        <authorList>
            <person name="Dong X."/>
        </authorList>
    </citation>
    <scope>NUCLEOTIDE SEQUENCE</scope>
    <source>
        <strain evidence="2">ZWT</strain>
    </source>
</reference>
<dbReference type="InterPro" id="IPR012334">
    <property type="entry name" value="Pectin_lyas_fold"/>
</dbReference>
<evidence type="ECO:0000259" key="1">
    <source>
        <dbReference type="Pfam" id="PF13229"/>
    </source>
</evidence>
<feature type="domain" description="Right handed beta helix" evidence="1">
    <location>
        <begin position="49"/>
        <end position="193"/>
    </location>
</feature>
<comment type="caution">
    <text evidence="2">The sequence shown here is derived from an EMBL/GenBank/DDBJ whole genome shotgun (WGS) entry which is preliminary data.</text>
</comment>
<dbReference type="InterPro" id="IPR006626">
    <property type="entry name" value="PbH1"/>
</dbReference>
<dbReference type="InterPro" id="IPR039448">
    <property type="entry name" value="Beta_helix"/>
</dbReference>
<dbReference type="Pfam" id="PF13229">
    <property type="entry name" value="Beta_helix"/>
    <property type="match status" value="1"/>
</dbReference>